<proteinExistence type="predicted"/>
<gene>
    <name evidence="3" type="ORF">BSTOLATCC_MIC21012</name>
</gene>
<evidence type="ECO:0000313" key="4">
    <source>
        <dbReference type="Proteomes" id="UP001162131"/>
    </source>
</evidence>
<comment type="caution">
    <text evidence="3">The sequence shown here is derived from an EMBL/GenBank/DDBJ whole genome shotgun (WGS) entry which is preliminary data.</text>
</comment>
<evidence type="ECO:0000256" key="2">
    <source>
        <dbReference type="SAM" id="MobiDB-lite"/>
    </source>
</evidence>
<evidence type="ECO:0000256" key="1">
    <source>
        <dbReference type="SAM" id="Coils"/>
    </source>
</evidence>
<protein>
    <submittedName>
        <fullName evidence="3">Uncharacterized protein</fullName>
    </submittedName>
</protein>
<keyword evidence="4" id="KW-1185">Reference proteome</keyword>
<feature type="coiled-coil region" evidence="1">
    <location>
        <begin position="36"/>
        <end position="93"/>
    </location>
</feature>
<dbReference type="Proteomes" id="UP001162131">
    <property type="component" value="Unassembled WGS sequence"/>
</dbReference>
<organism evidence="3 4">
    <name type="scientific">Blepharisma stoltei</name>
    <dbReference type="NCBI Taxonomy" id="1481888"/>
    <lineage>
        <taxon>Eukaryota</taxon>
        <taxon>Sar</taxon>
        <taxon>Alveolata</taxon>
        <taxon>Ciliophora</taxon>
        <taxon>Postciliodesmatophora</taxon>
        <taxon>Heterotrichea</taxon>
        <taxon>Heterotrichida</taxon>
        <taxon>Blepharismidae</taxon>
        <taxon>Blepharisma</taxon>
    </lineage>
</organism>
<keyword evidence="1" id="KW-0175">Coiled coil</keyword>
<feature type="compositionally biased region" description="Low complexity" evidence="2">
    <location>
        <begin position="613"/>
        <end position="628"/>
    </location>
</feature>
<reference evidence="3" key="1">
    <citation type="submission" date="2021-09" db="EMBL/GenBank/DDBJ databases">
        <authorList>
            <consortium name="AG Swart"/>
            <person name="Singh M."/>
            <person name="Singh A."/>
            <person name="Seah K."/>
            <person name="Emmerich C."/>
        </authorList>
    </citation>
    <scope>NUCLEOTIDE SEQUENCE</scope>
    <source>
        <strain evidence="3">ATCC30299</strain>
    </source>
</reference>
<sequence length="646" mass="74600">MQDLTATDTRSQRSTYSKFLGSTNDSTSSDALHFEIKKREELLSRLLTESEMLERDSIVPDQHKQIKDLEKKIEELENKIELEINDEKILKNALHRSAMTASIWKMRANDLYNKEKKIALKMSGAELIVDDISSTCNQEKAKVKYLNDHLELTRTTRTAQMEARINDAKSLKSELEPDLKKTEKSSKNLDLFVHKERMKSVYAKLSKLDKETVSRKEENEKKVEIINKMYKITETNSLEKALQEYEKVIGMNASLSQQADSILNDIKSSELKKKEIFIEKSQLLKTENTDPRQDLEKKMELLNEDAYIEYHQAITDSKFIEKNFQSLYALLVHLYEGVLLVAKKINNTSINKISDQSIIETPSPNTQREYETELKKLLEYLSIQISAAETYVLSSVNKSKMARSFNPKVKIENGHPYVNIEISVPRREYTETPQSLTSTFKNSSHFLRQDLMNRQSSVVDMILGAEDIERNAIKLVKNRLKLSEKAEIFDTNNDTKRSDYDEDTYQDKEDENLLSPVSENFTREFDEITGINNINKKLQTITAKAHQFRKVLSTEKESLRTLSLELAKKRIKLARERHKLQSFVLTPKVKHIKNLELPPLQKEKRLTSTPSAKTVPSTPSKRSPTSSAKSIIMQDYIGRIKAIYEL</sequence>
<dbReference type="AlphaFoldDB" id="A0AAU9IZT3"/>
<evidence type="ECO:0000313" key="3">
    <source>
        <dbReference type="EMBL" id="CAG9318539.1"/>
    </source>
</evidence>
<name>A0AAU9IZT3_9CILI</name>
<feature type="region of interest" description="Disordered" evidence="2">
    <location>
        <begin position="600"/>
        <end position="628"/>
    </location>
</feature>
<feature type="region of interest" description="Disordered" evidence="2">
    <location>
        <begin position="1"/>
        <end position="28"/>
    </location>
</feature>
<dbReference type="EMBL" id="CAJZBQ010000020">
    <property type="protein sequence ID" value="CAG9318539.1"/>
    <property type="molecule type" value="Genomic_DNA"/>
</dbReference>
<accession>A0AAU9IZT3</accession>